<dbReference type="InterPro" id="IPR038732">
    <property type="entry name" value="HpyO/CreE_NAD-binding"/>
</dbReference>
<sequence>MSASNPAIKVAFIGMGPRALGALEALVENCMAKSQAIAVSVFDELQLGGAGPNFDPDQSELGLLNTPMRALQIDPSLNLPCGGFNDWQKKLGEPDSDRFASRAELGAYLEQRYRDVVGLSEVLTVTCHKARATALQRDGDHWRVTTETEDYGPFDEILLVPGQPQTKTDDQWATWEDHAEKRDLCCMQAYPDRHVLKAASEWSDRKVGIRGLGLSTFDVLRYLTVGQGGTFENDAYQPSGSEPKCIYAFSLNGQPPFPKPVDGTLDQRFDLKDPEIENFVAALNDAVAEAPDQALTLIFDALVQPAARIGSEMFAGYDVDDIREWLEIERDAPGDQETHEPIDTLRHGITMADGSAPPTVGYVIGQIWRKLQNDIRAGFNSAEKSPETAKAIVGFDEGLKRYSYGPPLSSARELLALIDCKLVSLAVVEDPDIALVRQGWRLIDDKAATVSVMINAVLAPPSLDKITDPMVVKLKSENILRETYEGSGAHTTPDGQVVNADGDVSTGLCVLGRLSLGSVIAVDSVHDCFGASTHRWAEGVSSRMQNR</sequence>
<protein>
    <submittedName>
        <fullName evidence="2">Putative NAD(P)/FAD-binding protein YdhS</fullName>
    </submittedName>
</protein>
<dbReference type="RefSeq" id="WP_183527747.1">
    <property type="nucleotide sequence ID" value="NZ_JACIJM010000004.1"/>
</dbReference>
<proteinExistence type="predicted"/>
<dbReference type="InterPro" id="IPR052189">
    <property type="entry name" value="L-asp_N-monooxygenase_NS-form"/>
</dbReference>
<evidence type="ECO:0000313" key="3">
    <source>
        <dbReference type="Proteomes" id="UP000535415"/>
    </source>
</evidence>
<feature type="domain" description="FAD-dependent urate hydroxylase HpyO/Asp monooxygenase CreE-like FAD/NAD(P)-binding" evidence="1">
    <location>
        <begin position="11"/>
        <end position="163"/>
    </location>
</feature>
<dbReference type="Pfam" id="PF13454">
    <property type="entry name" value="NAD_binding_9"/>
    <property type="match status" value="1"/>
</dbReference>
<keyword evidence="3" id="KW-1185">Reference proteome</keyword>
<evidence type="ECO:0000313" key="2">
    <source>
        <dbReference type="EMBL" id="MBB5721927.1"/>
    </source>
</evidence>
<organism evidence="2 3">
    <name type="scientific">Yoonia ponticola</name>
    <dbReference type="NCBI Taxonomy" id="1524255"/>
    <lineage>
        <taxon>Bacteria</taxon>
        <taxon>Pseudomonadati</taxon>
        <taxon>Pseudomonadota</taxon>
        <taxon>Alphaproteobacteria</taxon>
        <taxon>Rhodobacterales</taxon>
        <taxon>Paracoccaceae</taxon>
        <taxon>Yoonia</taxon>
    </lineage>
</organism>
<evidence type="ECO:0000259" key="1">
    <source>
        <dbReference type="Pfam" id="PF13454"/>
    </source>
</evidence>
<name>A0A7W9EXP2_9RHOB</name>
<dbReference type="Proteomes" id="UP000535415">
    <property type="component" value="Unassembled WGS sequence"/>
</dbReference>
<dbReference type="PANTHER" id="PTHR40254:SF1">
    <property type="entry name" value="BLR0577 PROTEIN"/>
    <property type="match status" value="1"/>
</dbReference>
<comment type="caution">
    <text evidence="2">The sequence shown here is derived from an EMBL/GenBank/DDBJ whole genome shotgun (WGS) entry which is preliminary data.</text>
</comment>
<dbReference type="EMBL" id="JACIJM010000004">
    <property type="protein sequence ID" value="MBB5721927.1"/>
    <property type="molecule type" value="Genomic_DNA"/>
</dbReference>
<reference evidence="2 3" key="1">
    <citation type="submission" date="2020-08" db="EMBL/GenBank/DDBJ databases">
        <title>Genomic Encyclopedia of Type Strains, Phase IV (KMG-IV): sequencing the most valuable type-strain genomes for metagenomic binning, comparative biology and taxonomic classification.</title>
        <authorList>
            <person name="Goeker M."/>
        </authorList>
    </citation>
    <scope>NUCLEOTIDE SEQUENCE [LARGE SCALE GENOMIC DNA]</scope>
    <source>
        <strain evidence="2 3">DSM 101064</strain>
    </source>
</reference>
<gene>
    <name evidence="2" type="ORF">FHS72_001551</name>
</gene>
<dbReference type="PANTHER" id="PTHR40254">
    <property type="entry name" value="BLR0577 PROTEIN"/>
    <property type="match status" value="1"/>
</dbReference>
<accession>A0A7W9EXP2</accession>
<dbReference type="AlphaFoldDB" id="A0A7W9EXP2"/>